<dbReference type="AlphaFoldDB" id="A0A8C3A9V8"/>
<dbReference type="Pfam" id="PF04326">
    <property type="entry name" value="SLFN_AlbA_2"/>
    <property type="match status" value="1"/>
</dbReference>
<sequence>LQPYPILYQTDIGEAFLKWDGIVQGPMSDSLIEEYQRQVSSSNQVDLLAIVRAHACFIADSILFFQVFFPQLFPKTFAIRSIMDHQTISPTPLRLTKKGDLPWHESSLVSQLDIASCHELKYGTYMGKKTQQLELKEGGGKDKTECYLTRLFYKDFLKYGCAFLNSEGGTLLVGVSGTLIDHKQEDETRRHLDSVAKQFTPPLFPHNYSLRFLPVTDVVEPDLKLICLTFRLPSFFLVPTLYRVNMKVYIKRGGDVQGPLSDSLIEDYQNNREDNRKSETTFCRTKLWTH</sequence>
<dbReference type="InterPro" id="IPR038461">
    <property type="entry name" value="Schlafen_AlbA_2_dom_sf"/>
</dbReference>
<evidence type="ECO:0000259" key="1">
    <source>
        <dbReference type="Pfam" id="PF04326"/>
    </source>
</evidence>
<feature type="domain" description="Schlafen AlbA-2" evidence="1">
    <location>
        <begin position="130"/>
        <end position="255"/>
    </location>
</feature>
<organism evidence="2 3">
    <name type="scientific">Cyclopterus lumpus</name>
    <name type="common">Lumpsucker</name>
    <dbReference type="NCBI Taxonomy" id="8103"/>
    <lineage>
        <taxon>Eukaryota</taxon>
        <taxon>Metazoa</taxon>
        <taxon>Chordata</taxon>
        <taxon>Craniata</taxon>
        <taxon>Vertebrata</taxon>
        <taxon>Euteleostomi</taxon>
        <taxon>Actinopterygii</taxon>
        <taxon>Neopterygii</taxon>
        <taxon>Teleostei</taxon>
        <taxon>Neoteleostei</taxon>
        <taxon>Acanthomorphata</taxon>
        <taxon>Eupercaria</taxon>
        <taxon>Perciformes</taxon>
        <taxon>Cottioidei</taxon>
        <taxon>Cottales</taxon>
        <taxon>Cyclopteridae</taxon>
        <taxon>Cyclopterus</taxon>
    </lineage>
</organism>
<dbReference type="GeneTree" id="ENSGT01010000230056"/>
<reference evidence="2" key="1">
    <citation type="submission" date="2025-08" db="UniProtKB">
        <authorList>
            <consortium name="Ensembl"/>
        </authorList>
    </citation>
    <scope>IDENTIFICATION</scope>
</reference>
<dbReference type="InterPro" id="IPR007421">
    <property type="entry name" value="Schlafen_AlbA_2_dom"/>
</dbReference>
<reference evidence="2" key="2">
    <citation type="submission" date="2025-09" db="UniProtKB">
        <authorList>
            <consortium name="Ensembl"/>
        </authorList>
    </citation>
    <scope>IDENTIFICATION</scope>
</reference>
<evidence type="ECO:0000313" key="3">
    <source>
        <dbReference type="Proteomes" id="UP000694565"/>
    </source>
</evidence>
<accession>A0A8C3A9V8</accession>
<protein>
    <recommendedName>
        <fullName evidence="1">Schlafen AlbA-2 domain-containing protein</fullName>
    </recommendedName>
</protein>
<evidence type="ECO:0000313" key="2">
    <source>
        <dbReference type="Ensembl" id="ENSCLMP00005039602.1"/>
    </source>
</evidence>
<proteinExistence type="predicted"/>
<name>A0A8C3A9V8_CYCLU</name>
<dbReference type="Gene3D" id="3.30.950.30">
    <property type="entry name" value="Schlafen, AAA domain"/>
    <property type="match status" value="1"/>
</dbReference>
<dbReference type="PANTHER" id="PTHR12155:SF48">
    <property type="entry name" value="RRM DOMAIN-CONTAINING PROTEIN"/>
    <property type="match status" value="1"/>
</dbReference>
<dbReference type="Proteomes" id="UP000694565">
    <property type="component" value="Unplaced"/>
</dbReference>
<keyword evidence="3" id="KW-1185">Reference proteome</keyword>
<dbReference type="Ensembl" id="ENSCLMT00005041084.1">
    <property type="protein sequence ID" value="ENSCLMP00005039602.1"/>
    <property type="gene ID" value="ENSCLMG00005018679.1"/>
</dbReference>
<dbReference type="PANTHER" id="PTHR12155">
    <property type="entry name" value="SCHLAFEN"/>
    <property type="match status" value="1"/>
</dbReference>
<dbReference type="InterPro" id="IPR029684">
    <property type="entry name" value="Schlafen"/>
</dbReference>